<feature type="region of interest" description="Disordered" evidence="1">
    <location>
        <begin position="26"/>
        <end position="55"/>
    </location>
</feature>
<organism evidence="2">
    <name type="scientific">Alexandrium catenella</name>
    <name type="common">Red tide dinoflagellate</name>
    <name type="synonym">Gonyaulax catenella</name>
    <dbReference type="NCBI Taxonomy" id="2925"/>
    <lineage>
        <taxon>Eukaryota</taxon>
        <taxon>Sar</taxon>
        <taxon>Alveolata</taxon>
        <taxon>Dinophyceae</taxon>
        <taxon>Gonyaulacales</taxon>
        <taxon>Pyrocystaceae</taxon>
        <taxon>Alexandrium</taxon>
    </lineage>
</organism>
<dbReference type="EMBL" id="HBGE01062211">
    <property type="protein sequence ID" value="CAD9160471.1"/>
    <property type="molecule type" value="Transcribed_RNA"/>
</dbReference>
<evidence type="ECO:0008006" key="3">
    <source>
        <dbReference type="Google" id="ProtNLM"/>
    </source>
</evidence>
<accession>A0A7S1WCA5</accession>
<name>A0A7S1WCA5_ALECA</name>
<feature type="region of interest" description="Disordered" evidence="1">
    <location>
        <begin position="105"/>
        <end position="129"/>
    </location>
</feature>
<feature type="region of interest" description="Disordered" evidence="1">
    <location>
        <begin position="454"/>
        <end position="514"/>
    </location>
</feature>
<feature type="region of interest" description="Disordered" evidence="1">
    <location>
        <begin position="379"/>
        <end position="434"/>
    </location>
</feature>
<feature type="compositionally biased region" description="Low complexity" evidence="1">
    <location>
        <begin position="456"/>
        <end position="466"/>
    </location>
</feature>
<proteinExistence type="predicted"/>
<sequence length="549" mass="57387">MVSLPLGMPVGEEAAAGEPHVQAGVEPHAAWTPPPPRQSGAPRADSGGCADDAMEHPAPWHREASRADSGCFADDVMEHPAARQGRAPRAESRGHAEEMVEHPAVRAAVSKPGAGAPAGRVRGGRPAGTLNLQGSRGLCQRKAGEQKKAAAVVKCKLCVHYEEGEEPMSEMLRLTGGQGADVIVEAVAPNSKAERAGVKAGFALVALNGRDEFRQLPGWQVRLLLEAPITLGFNADAVQPQAPKCTEIRLTRAQDTLGIPSRVAVCGPRESGLLAEEVVFNQGSAPLWLSAWGEEGLGEAPDVAAKSAVPRLYELRRPEAHAMVGKIRGAVEQPPPHFEAEWFQGVSSQSPRRALSPTTLCSIDCVAECLDNELVFGPDQVGRKASGQRPDRGALQTSRSRGQPGAQSPRAAKPSPAGAGREEPKARTLTIGSAIRDDRSPLRWLAPVLERVWGESSSPRGGAASPPKVPARDPRRGGPRPAVARGSSPKPVGAKGDDHTTPMDLDLSATAGDNDGTAVAVCPVVAAAALPGAAVPRRGFLTSSRSDVI</sequence>
<gene>
    <name evidence="2" type="ORF">ACAT0790_LOCUS37236</name>
</gene>
<dbReference type="AlphaFoldDB" id="A0A7S1WCA5"/>
<protein>
    <recommendedName>
        <fullName evidence="3">PDZ domain-containing protein</fullName>
    </recommendedName>
</protein>
<evidence type="ECO:0000256" key="1">
    <source>
        <dbReference type="SAM" id="MobiDB-lite"/>
    </source>
</evidence>
<reference evidence="2" key="1">
    <citation type="submission" date="2021-01" db="EMBL/GenBank/DDBJ databases">
        <authorList>
            <person name="Corre E."/>
            <person name="Pelletier E."/>
            <person name="Niang G."/>
            <person name="Scheremetjew M."/>
            <person name="Finn R."/>
            <person name="Kale V."/>
            <person name="Holt S."/>
            <person name="Cochrane G."/>
            <person name="Meng A."/>
            <person name="Brown T."/>
            <person name="Cohen L."/>
        </authorList>
    </citation>
    <scope>NUCLEOTIDE SEQUENCE</scope>
    <source>
        <strain evidence="2">OF101</strain>
    </source>
</reference>
<evidence type="ECO:0000313" key="2">
    <source>
        <dbReference type="EMBL" id="CAD9160471.1"/>
    </source>
</evidence>